<feature type="region of interest" description="Disordered" evidence="1">
    <location>
        <begin position="1"/>
        <end position="25"/>
    </location>
</feature>
<proteinExistence type="predicted"/>
<dbReference type="Proteomes" id="UP000268329">
    <property type="component" value="Chromosome"/>
</dbReference>
<keyword evidence="3" id="KW-1185">Reference proteome</keyword>
<organism evidence="2 3">
    <name type="scientific">Streptomyces dangxiongensis</name>
    <dbReference type="NCBI Taxonomy" id="1442032"/>
    <lineage>
        <taxon>Bacteria</taxon>
        <taxon>Bacillati</taxon>
        <taxon>Actinomycetota</taxon>
        <taxon>Actinomycetes</taxon>
        <taxon>Kitasatosporales</taxon>
        <taxon>Streptomycetaceae</taxon>
        <taxon>Streptomyces</taxon>
    </lineage>
</organism>
<evidence type="ECO:0000256" key="1">
    <source>
        <dbReference type="SAM" id="MobiDB-lite"/>
    </source>
</evidence>
<evidence type="ECO:0000313" key="3">
    <source>
        <dbReference type="Proteomes" id="UP000268329"/>
    </source>
</evidence>
<reference evidence="2 3" key="1">
    <citation type="submission" date="2018-10" db="EMBL/GenBank/DDBJ databases">
        <title>The genome of Streptomyces dangxiongensis Z022.</title>
        <authorList>
            <person name="Zhang B."/>
        </authorList>
    </citation>
    <scope>NUCLEOTIDE SEQUENCE [LARGE SCALE GENOMIC DNA]</scope>
    <source>
        <strain evidence="2 3">Z022</strain>
    </source>
</reference>
<dbReference type="KEGG" id="sdd:D9753_12720"/>
<dbReference type="OrthoDB" id="4244284at2"/>
<name>A0A3G2JGV7_9ACTN</name>
<dbReference type="EMBL" id="CP033073">
    <property type="protein sequence ID" value="AYN39642.1"/>
    <property type="molecule type" value="Genomic_DNA"/>
</dbReference>
<dbReference type="AlphaFoldDB" id="A0A3G2JGV7"/>
<gene>
    <name evidence="2" type="ORF">D9753_12720</name>
</gene>
<sequence>MYQPRSEEQPSEPPPPVGTMKATRTPTDVRIGDFILIDGSYQRVRDMRAAGTSAHRVLHFVGHAPLIMRKPQTVCRPISSR</sequence>
<protein>
    <submittedName>
        <fullName evidence="2">Uncharacterized protein</fullName>
    </submittedName>
</protein>
<evidence type="ECO:0000313" key="2">
    <source>
        <dbReference type="EMBL" id="AYN39642.1"/>
    </source>
</evidence>
<accession>A0A3G2JGV7</accession>
<dbReference type="RefSeq" id="WP_121787129.1">
    <property type="nucleotide sequence ID" value="NZ_CP033073.1"/>
</dbReference>